<evidence type="ECO:0000256" key="1">
    <source>
        <dbReference type="ARBA" id="ARBA00004141"/>
    </source>
</evidence>
<reference evidence="12" key="1">
    <citation type="journal article" date="2012" name="Infect. Genet. Evol.">
        <title>Characterization of the complete mitochondrial genomes of two whipworms Trichuris ovis and Trichuris discolor (Nematoda: Trichuridae).</title>
        <authorList>
            <person name="Liu G.H."/>
            <person name="Wang Y."/>
            <person name="Xu M.J."/>
            <person name="Zhou D.H."/>
            <person name="Ye Y.G."/>
            <person name="Li J.Y."/>
            <person name="Song H.Q."/>
            <person name="Lin R.Q."/>
            <person name="Zhu X.Q."/>
        </authorList>
    </citation>
    <scope>NUCLEOTIDE SEQUENCE</scope>
</reference>
<keyword evidence="9 11" id="KW-0472">Membrane</keyword>
<dbReference type="GeneID" id="13620954"/>
<dbReference type="GO" id="GO:0045259">
    <property type="term" value="C:proton-transporting ATP synthase complex"/>
    <property type="evidence" value="ECO:0007669"/>
    <property type="project" value="UniProtKB-KW"/>
</dbReference>
<evidence type="ECO:0000256" key="7">
    <source>
        <dbReference type="ARBA" id="ARBA00022989"/>
    </source>
</evidence>
<evidence type="ECO:0000256" key="8">
    <source>
        <dbReference type="ARBA" id="ARBA00023065"/>
    </source>
</evidence>
<evidence type="ECO:0000256" key="10">
    <source>
        <dbReference type="ARBA" id="ARBA00023310"/>
    </source>
</evidence>
<evidence type="ECO:0000256" key="4">
    <source>
        <dbReference type="ARBA" id="ARBA00022547"/>
    </source>
</evidence>
<dbReference type="CTD" id="4508"/>
<protein>
    <submittedName>
        <fullName evidence="12">ATP synthase F0 subunit 6</fullName>
    </submittedName>
</protein>
<dbReference type="GO" id="GO:0015078">
    <property type="term" value="F:proton transmembrane transporter activity"/>
    <property type="evidence" value="ECO:0007669"/>
    <property type="project" value="InterPro"/>
</dbReference>
<sequence>MNKLLFLSLCFFSAAFMFYFIVMYYALADMPIEMMYNHMAMSPMDWSTSNLLGSILSISTYIMLYSLIPKITNFNSRWLTMLSKFSQTKVSSLCKSYSIVMAISLMVLINNTYSIYSYNWIPSTQAWVMLMLTTTFLLSIWTYMILDAGLKLFGTKIPLSWYIVNLSLWLFHNLSFVIRFISLPFRMMMNLVVGCFLVEFVKTLNTLTIMISLYELFVITVQSLVFIILCNMYYSEMIILPEWKHTSNHKSVIFPVKSFFLYSKHFLINLLTKI</sequence>
<accession>J7FBP9</accession>
<evidence type="ECO:0000256" key="9">
    <source>
        <dbReference type="ARBA" id="ARBA00023136"/>
    </source>
</evidence>
<comment type="similarity">
    <text evidence="2">Belongs to the ATPase A chain family.</text>
</comment>
<dbReference type="Gene3D" id="1.20.120.220">
    <property type="entry name" value="ATP synthase, F0 complex, subunit A"/>
    <property type="match status" value="1"/>
</dbReference>
<dbReference type="RefSeq" id="YP_006702481.1">
    <property type="nucleotide sequence ID" value="NC_018597.1"/>
</dbReference>
<organism evidence="12">
    <name type="scientific">Trichuris ovis</name>
    <dbReference type="NCBI Taxonomy" id="93034"/>
    <lineage>
        <taxon>Eukaryota</taxon>
        <taxon>Metazoa</taxon>
        <taxon>Ecdysozoa</taxon>
        <taxon>Nematoda</taxon>
        <taxon>Enoplea</taxon>
        <taxon>Dorylaimia</taxon>
        <taxon>Trichinellida</taxon>
        <taxon>Trichuridae</taxon>
        <taxon>Trichuris</taxon>
    </lineage>
</organism>
<proteinExistence type="inferred from homology"/>
<evidence type="ECO:0000313" key="12">
    <source>
        <dbReference type="EMBL" id="AFK81054.1"/>
    </source>
</evidence>
<dbReference type="PRINTS" id="PR00123">
    <property type="entry name" value="ATPASEA"/>
</dbReference>
<keyword evidence="10" id="KW-0066">ATP synthesis</keyword>
<keyword evidence="4" id="KW-0138">CF(0)</keyword>
<dbReference type="SUPFAM" id="SSF81336">
    <property type="entry name" value="F1F0 ATP synthase subunit A"/>
    <property type="match status" value="1"/>
</dbReference>
<gene>
    <name evidence="12" type="primary">atp6</name>
</gene>
<evidence type="ECO:0000256" key="5">
    <source>
        <dbReference type="ARBA" id="ARBA00022692"/>
    </source>
</evidence>
<geneLocation type="mitochondrion" evidence="12"/>
<name>J7FBP9_9BILA</name>
<dbReference type="EMBL" id="JQ996232">
    <property type="protein sequence ID" value="AFK81054.1"/>
    <property type="molecule type" value="Genomic_DNA"/>
</dbReference>
<dbReference type="AlphaFoldDB" id="J7FBP9"/>
<evidence type="ECO:0000256" key="11">
    <source>
        <dbReference type="SAM" id="Phobius"/>
    </source>
</evidence>
<feature type="transmembrane region" description="Helical" evidence="11">
    <location>
        <begin position="93"/>
        <end position="113"/>
    </location>
</feature>
<dbReference type="InterPro" id="IPR000568">
    <property type="entry name" value="ATP_synth_F0_asu"/>
</dbReference>
<keyword evidence="8" id="KW-0406">Ion transport</keyword>
<evidence type="ECO:0000256" key="3">
    <source>
        <dbReference type="ARBA" id="ARBA00022448"/>
    </source>
</evidence>
<feature type="transmembrane region" description="Helical" evidence="11">
    <location>
        <begin position="158"/>
        <end position="178"/>
    </location>
</feature>
<keyword evidence="7 11" id="KW-1133">Transmembrane helix</keyword>
<keyword evidence="12" id="KW-0496">Mitochondrion</keyword>
<dbReference type="InterPro" id="IPR035908">
    <property type="entry name" value="F0_ATP_A_sf"/>
</dbReference>
<evidence type="ECO:0000256" key="6">
    <source>
        <dbReference type="ARBA" id="ARBA00022781"/>
    </source>
</evidence>
<comment type="subcellular location">
    <subcellularLocation>
        <location evidence="1">Membrane</location>
        <topology evidence="1">Multi-pass membrane protein</topology>
    </subcellularLocation>
</comment>
<keyword evidence="5 11" id="KW-0812">Transmembrane</keyword>
<evidence type="ECO:0000256" key="2">
    <source>
        <dbReference type="ARBA" id="ARBA00006810"/>
    </source>
</evidence>
<feature type="transmembrane region" description="Helical" evidence="11">
    <location>
        <begin position="52"/>
        <end position="72"/>
    </location>
</feature>
<dbReference type="GO" id="GO:0015986">
    <property type="term" value="P:proton motive force-driven ATP synthesis"/>
    <property type="evidence" value="ECO:0007669"/>
    <property type="project" value="InterPro"/>
</dbReference>
<keyword evidence="6" id="KW-0375">Hydrogen ion transport</keyword>
<feature type="transmembrane region" description="Helical" evidence="11">
    <location>
        <begin position="125"/>
        <end position="146"/>
    </location>
</feature>
<keyword evidence="3" id="KW-0813">Transport</keyword>
<feature type="transmembrane region" description="Helical" evidence="11">
    <location>
        <begin position="213"/>
        <end position="234"/>
    </location>
</feature>